<evidence type="ECO:0000313" key="18">
    <source>
        <dbReference type="Proteomes" id="UP000001551"/>
    </source>
</evidence>
<feature type="domain" description="Helicase C-terminal" evidence="16">
    <location>
        <begin position="813"/>
        <end position="966"/>
    </location>
</feature>
<dbReference type="eggNOG" id="COG1197">
    <property type="taxonomic scope" value="Bacteria"/>
</dbReference>
<dbReference type="STRING" id="663278.Ethha_2080"/>
<dbReference type="Gene3D" id="3.90.1150.50">
    <property type="entry name" value="Transcription-repair-coupling factor, D7 domain"/>
    <property type="match status" value="1"/>
</dbReference>
<comment type="subcellular location">
    <subcellularLocation>
        <location evidence="1 13">Cytoplasm</location>
    </subcellularLocation>
</comment>
<dbReference type="CDD" id="cd17991">
    <property type="entry name" value="DEXHc_TRCF"/>
    <property type="match status" value="1"/>
</dbReference>
<evidence type="ECO:0000256" key="10">
    <source>
        <dbReference type="ARBA" id="ARBA00061104"/>
    </source>
</evidence>
<dbReference type="InterPro" id="IPR011545">
    <property type="entry name" value="DEAD/DEAH_box_helicase_dom"/>
</dbReference>
<dbReference type="SMART" id="SM01058">
    <property type="entry name" value="CarD_TRCF"/>
    <property type="match status" value="1"/>
</dbReference>
<evidence type="ECO:0000256" key="12">
    <source>
        <dbReference type="ARBA" id="ARBA00070128"/>
    </source>
</evidence>
<dbReference type="Gene3D" id="3.40.50.300">
    <property type="entry name" value="P-loop containing nucleotide triphosphate hydrolases"/>
    <property type="match status" value="2"/>
</dbReference>
<keyword evidence="5 13" id="KW-0378">Hydrolase</keyword>
<dbReference type="InterPro" id="IPR001650">
    <property type="entry name" value="Helicase_C-like"/>
</dbReference>
<keyword evidence="8 13" id="KW-0238">DNA-binding</keyword>
<dbReference type="Gene3D" id="2.40.10.170">
    <property type="match status" value="1"/>
</dbReference>
<keyword evidence="2 13" id="KW-0963">Cytoplasm</keyword>
<dbReference type="Gene3D" id="3.30.2060.10">
    <property type="entry name" value="Penicillin-binding protein 1b domain"/>
    <property type="match status" value="1"/>
</dbReference>
<dbReference type="PROSITE" id="PS51194">
    <property type="entry name" value="HELICASE_CTER"/>
    <property type="match status" value="1"/>
</dbReference>
<dbReference type="InterPro" id="IPR003711">
    <property type="entry name" value="CarD-like/TRCF_RID"/>
</dbReference>
<keyword evidence="9 13" id="KW-0234">DNA repair</keyword>
<dbReference type="InterPro" id="IPR041471">
    <property type="entry name" value="UvrB_inter"/>
</dbReference>
<dbReference type="HOGENOM" id="CLU_005122_1_3_9"/>
<dbReference type="EC" id="3.6.4.-" evidence="13"/>
<dbReference type="EMBL" id="CP002400">
    <property type="protein sequence ID" value="ADU27597.1"/>
    <property type="molecule type" value="Genomic_DNA"/>
</dbReference>
<dbReference type="Pfam" id="PF00271">
    <property type="entry name" value="Helicase_C"/>
    <property type="match status" value="1"/>
</dbReference>
<evidence type="ECO:0000256" key="14">
    <source>
        <dbReference type="SAM" id="MobiDB-lite"/>
    </source>
</evidence>
<dbReference type="Pfam" id="PF17757">
    <property type="entry name" value="UvrB_inter"/>
    <property type="match status" value="1"/>
</dbReference>
<comment type="similarity">
    <text evidence="10 13">In the N-terminal section; belongs to the UvrB family.</text>
</comment>
<evidence type="ECO:0000259" key="16">
    <source>
        <dbReference type="PROSITE" id="PS51194"/>
    </source>
</evidence>
<dbReference type="Pfam" id="PF02559">
    <property type="entry name" value="CarD_TRCF_RID"/>
    <property type="match status" value="1"/>
</dbReference>
<dbReference type="Pfam" id="PF00270">
    <property type="entry name" value="DEAD"/>
    <property type="match status" value="1"/>
</dbReference>
<evidence type="ECO:0000256" key="6">
    <source>
        <dbReference type="ARBA" id="ARBA00022806"/>
    </source>
</evidence>
<dbReference type="HAMAP" id="MF_00969">
    <property type="entry name" value="TRCF"/>
    <property type="match status" value="1"/>
</dbReference>
<dbReference type="SMART" id="SM00982">
    <property type="entry name" value="TRCF"/>
    <property type="match status" value="1"/>
</dbReference>
<evidence type="ECO:0000256" key="5">
    <source>
        <dbReference type="ARBA" id="ARBA00022801"/>
    </source>
</evidence>
<evidence type="ECO:0000313" key="17">
    <source>
        <dbReference type="EMBL" id="ADU27597.1"/>
    </source>
</evidence>
<feature type="domain" description="Helicase ATP-binding" evidence="15">
    <location>
        <begin position="630"/>
        <end position="791"/>
    </location>
</feature>
<dbReference type="Proteomes" id="UP000001551">
    <property type="component" value="Chromosome"/>
</dbReference>
<reference evidence="17 18" key="1">
    <citation type="submission" date="2010-12" db="EMBL/GenBank/DDBJ databases">
        <title>Complete sequence of Ethanoligenens harbinense YUAN-3.</title>
        <authorList>
            <person name="Lucas S."/>
            <person name="Copeland A."/>
            <person name="Lapidus A."/>
            <person name="Cheng J.-F."/>
            <person name="Bruce D."/>
            <person name="Goodwin L."/>
            <person name="Pitluck S."/>
            <person name="Chertkov O."/>
            <person name="Misra M."/>
            <person name="Detter J.C."/>
            <person name="Han C."/>
            <person name="Tapia R."/>
            <person name="Land M."/>
            <person name="Hauser L."/>
            <person name="Jeffries C."/>
            <person name="Kyrpides N."/>
            <person name="Ivanova N."/>
            <person name="Mikhailova N."/>
            <person name="Wang A."/>
            <person name="Mouttaki H."/>
            <person name="He Z."/>
            <person name="Zhou J."/>
            <person name="Hemme C.L."/>
            <person name="Woyke T."/>
        </authorList>
    </citation>
    <scope>NUCLEOTIDE SEQUENCE [LARGE SCALE GENOMIC DNA]</scope>
    <source>
        <strain evidence="18">DSM 18485 / JCM 12961 / CGMCC 1.5033 / YUAN-3</strain>
    </source>
</reference>
<dbReference type="InterPro" id="IPR037235">
    <property type="entry name" value="TRCF-like_C_D7"/>
</dbReference>
<dbReference type="SMART" id="SM00490">
    <property type="entry name" value="HELICc"/>
    <property type="match status" value="1"/>
</dbReference>
<dbReference type="Pfam" id="PF03461">
    <property type="entry name" value="TRCF"/>
    <property type="match status" value="1"/>
</dbReference>
<dbReference type="InterPro" id="IPR014001">
    <property type="entry name" value="Helicase_ATP-bd"/>
</dbReference>
<evidence type="ECO:0000256" key="2">
    <source>
        <dbReference type="ARBA" id="ARBA00022490"/>
    </source>
</evidence>
<evidence type="ECO:0000256" key="1">
    <source>
        <dbReference type="ARBA" id="ARBA00004496"/>
    </source>
</evidence>
<feature type="region of interest" description="Disordered" evidence="14">
    <location>
        <begin position="1160"/>
        <end position="1179"/>
    </location>
</feature>
<evidence type="ECO:0000256" key="7">
    <source>
        <dbReference type="ARBA" id="ARBA00022840"/>
    </source>
</evidence>
<comment type="similarity">
    <text evidence="11 13">In the C-terminal section; belongs to the helicase family. RecG subfamily.</text>
</comment>
<dbReference type="KEGG" id="eha:Ethha_2080"/>
<dbReference type="InterPro" id="IPR036101">
    <property type="entry name" value="CarD-like/TRCF_RID_sf"/>
</dbReference>
<dbReference type="PANTHER" id="PTHR47964">
    <property type="entry name" value="ATP-DEPENDENT DNA HELICASE HOMOLOG RECG, CHLOROPLASTIC"/>
    <property type="match status" value="1"/>
</dbReference>
<dbReference type="SUPFAM" id="SSF141259">
    <property type="entry name" value="CarD-like"/>
    <property type="match status" value="1"/>
</dbReference>
<protein>
    <recommendedName>
        <fullName evidence="12 13">Transcription-repair-coupling factor</fullName>
        <shortName evidence="13">TRCF</shortName>
        <ecNumber evidence="13">3.6.4.-</ecNumber>
    </recommendedName>
</protein>
<dbReference type="SUPFAM" id="SSF52540">
    <property type="entry name" value="P-loop containing nucleoside triphosphate hydrolases"/>
    <property type="match status" value="3"/>
</dbReference>
<dbReference type="NCBIfam" id="TIGR00580">
    <property type="entry name" value="mfd"/>
    <property type="match status" value="1"/>
</dbReference>
<evidence type="ECO:0000259" key="15">
    <source>
        <dbReference type="PROSITE" id="PS51192"/>
    </source>
</evidence>
<keyword evidence="7 13" id="KW-0067">ATP-binding</keyword>
<gene>
    <name evidence="13" type="primary">mfd</name>
    <name evidence="17" type="ordered locus">Ethha_2080</name>
</gene>
<dbReference type="GO" id="GO:0005524">
    <property type="term" value="F:ATP binding"/>
    <property type="evidence" value="ECO:0007669"/>
    <property type="project" value="UniProtKB-UniRule"/>
</dbReference>
<dbReference type="GO" id="GO:0000716">
    <property type="term" value="P:transcription-coupled nucleotide-excision repair, DNA damage recognition"/>
    <property type="evidence" value="ECO:0007669"/>
    <property type="project" value="UniProtKB-UniRule"/>
</dbReference>
<comment type="function">
    <text evidence="13">Couples transcription and DNA repair by recognizing RNA polymerase (RNAP) stalled at DNA lesions. Mediates ATP-dependent release of RNAP and its truncated transcript from the DNA, and recruitment of nucleotide excision repair machinery to the damaged site.</text>
</comment>
<dbReference type="AlphaFoldDB" id="E6U3J7"/>
<dbReference type="InterPro" id="IPR004576">
    <property type="entry name" value="Mfd"/>
</dbReference>
<evidence type="ECO:0000256" key="8">
    <source>
        <dbReference type="ARBA" id="ARBA00023125"/>
    </source>
</evidence>
<accession>E6U3J7</accession>
<evidence type="ECO:0000256" key="13">
    <source>
        <dbReference type="HAMAP-Rule" id="MF_00969"/>
    </source>
</evidence>
<dbReference type="InterPro" id="IPR005118">
    <property type="entry name" value="TRCF_C"/>
</dbReference>
<keyword evidence="3 13" id="KW-0547">Nucleotide-binding</keyword>
<dbReference type="SMART" id="SM00487">
    <property type="entry name" value="DEXDc"/>
    <property type="match status" value="1"/>
</dbReference>
<keyword evidence="4 13" id="KW-0227">DNA damage</keyword>
<evidence type="ECO:0000256" key="11">
    <source>
        <dbReference type="ARBA" id="ARBA00061399"/>
    </source>
</evidence>
<dbReference type="GO" id="GO:0016787">
    <property type="term" value="F:hydrolase activity"/>
    <property type="evidence" value="ECO:0007669"/>
    <property type="project" value="UniProtKB-KW"/>
</dbReference>
<dbReference type="SUPFAM" id="SSF143517">
    <property type="entry name" value="TRCF domain-like"/>
    <property type="match status" value="1"/>
</dbReference>
<evidence type="ECO:0000256" key="3">
    <source>
        <dbReference type="ARBA" id="ARBA00022741"/>
    </source>
</evidence>
<evidence type="ECO:0000256" key="9">
    <source>
        <dbReference type="ARBA" id="ARBA00023204"/>
    </source>
</evidence>
<name>E6U3J7_ETHHY</name>
<proteinExistence type="inferred from homology"/>
<dbReference type="GO" id="GO:0005737">
    <property type="term" value="C:cytoplasm"/>
    <property type="evidence" value="ECO:0007669"/>
    <property type="project" value="UniProtKB-SubCell"/>
</dbReference>
<dbReference type="InterPro" id="IPR027417">
    <property type="entry name" value="P-loop_NTPase"/>
</dbReference>
<keyword evidence="18" id="KW-1185">Reference proteome</keyword>
<dbReference type="PANTHER" id="PTHR47964:SF1">
    <property type="entry name" value="ATP-DEPENDENT DNA HELICASE HOMOLOG RECG, CHLOROPLASTIC"/>
    <property type="match status" value="1"/>
</dbReference>
<dbReference type="GO" id="GO:0003678">
    <property type="term" value="F:DNA helicase activity"/>
    <property type="evidence" value="ECO:0007669"/>
    <property type="project" value="TreeGrafter"/>
</dbReference>
<dbReference type="InterPro" id="IPR047112">
    <property type="entry name" value="RecG/Mfd"/>
</dbReference>
<dbReference type="GO" id="GO:0006355">
    <property type="term" value="P:regulation of DNA-templated transcription"/>
    <property type="evidence" value="ECO:0007669"/>
    <property type="project" value="UniProtKB-UniRule"/>
</dbReference>
<evidence type="ECO:0000256" key="4">
    <source>
        <dbReference type="ARBA" id="ARBA00022763"/>
    </source>
</evidence>
<dbReference type="FunFam" id="3.40.50.300:FF:000546">
    <property type="entry name" value="Transcription-repair-coupling factor"/>
    <property type="match status" value="1"/>
</dbReference>
<dbReference type="GO" id="GO:0003684">
    <property type="term" value="F:damaged DNA binding"/>
    <property type="evidence" value="ECO:0007669"/>
    <property type="project" value="InterPro"/>
</dbReference>
<keyword evidence="6" id="KW-0347">Helicase</keyword>
<dbReference type="Gene3D" id="3.40.50.11180">
    <property type="match status" value="1"/>
</dbReference>
<organism evidence="17 18">
    <name type="scientific">Ethanoligenens harbinense (strain DSM 18485 / JCM 12961 / CGMCC 1.5033 / YUAN-3)</name>
    <dbReference type="NCBI Taxonomy" id="663278"/>
    <lineage>
        <taxon>Bacteria</taxon>
        <taxon>Bacillati</taxon>
        <taxon>Bacillota</taxon>
        <taxon>Clostridia</taxon>
        <taxon>Eubacteriales</taxon>
        <taxon>Oscillospiraceae</taxon>
        <taxon>Ethanoligenens</taxon>
    </lineage>
</organism>
<dbReference type="RefSeq" id="WP_013485945.1">
    <property type="nucleotide sequence ID" value="NC_014828.1"/>
</dbReference>
<sequence>MQFLADIFRELPAYRDLEASVKAGVLPAVVTGLSGVHKAHLIYALCSHTGRRALLLAADEQEAARMRDDLEQFFGGGVLVCPARDLTLRPVESVSREFEHERLRVMGRMALGDYRVVVACADAAMQLTMPKEVYRARSLPVESGKMLSPERAVDALLAAGYVRTEQVEGMGQFARRGGIVDFFPPQEETPVRVEFWGDEPDTVSHFDPETQRRTEPAEGVCITPAVEVGFAPQDLQSAIRKLLDGTAGKARGSFEKDLERLESGVAVAATDRYLSLCYDRPVSLFDYADDALLFVSETARVRERAKNTLWQAGEDVSALLADGILAPGLDTYYLDWPQVLQQMDRHDTVLLDTFARATYEVAARGRLAIVSKQFSLWSGGLAALKEDLVPALDVGGRAVVLAGTGKNSENLARELAKEGISAVSAQGKDAALPARGGVLTLPGRLSAGFSYPDIGFSLFSYGGQTQTTGQRLHRKRKNKRAGERIRSLAELTPGDYVVHAAHGIGVYEGIHKLTVQGVVKDYIKIRYAGRDTLYVPVTQLDLVSKYIGTHEDGHLRLNKMGGTEWQKAKNRVRAAVKDMAKELIALYAARQQVKGITFQPDDAMQREFEDRFEFEETDDQLRCVEEIKGDMQRAFPMDRLLCGDVGFGKTEVALRAAFKCMENGKQCAILVPTTILAWQHFQTITRRMEGFPVKIGLLSRFRTPHEQQQTLRDLARGSVDIVVGTHRLVQKDVRFKSLGLLIVDEEQRFGVAQKEKLKELFKNVDVLTLSATPIPRTLNMAMSGIRDMSVIEEAPQDRHPVQTYVLEHDWGVLADAVRRELRRGGQVYYLHNRVESIEGTAAKLHALVPDARVGIAHGKMDEETLSRVWEKLLGNELDVLVCTTIIETGVDVPNCNTLIIEDADHMGLSQLHQIRGRVGRSSRRAFAYFTFRRGKALSDIATKRLEAIREYTEFGAGFQIALRDLEIRGAGNILGSQQHGHMESVGYDMYLKLLSDAVLEEKGEKPVREEECMVDIQVSAHIPESYITSAGQRLETYRRIADIRSAEDESDVLDELIDRYGEPPAAVRSLVDVALLRNTAASLGIREIAQRENVLMLYAAQFDMQAVSRLVGALRGRVMVNAGQKPYISVKLKAGQSPVDGIREALRALLSLPDELAEKKPADGAAHRRRATVKTTGGI</sequence>
<dbReference type="PROSITE" id="PS51192">
    <property type="entry name" value="HELICASE_ATP_BIND_1"/>
    <property type="match status" value="1"/>
</dbReference>